<feature type="region of interest" description="Disordered" evidence="1">
    <location>
        <begin position="177"/>
        <end position="196"/>
    </location>
</feature>
<dbReference type="KEGG" id="ela:UCREL1_1925"/>
<dbReference type="EMBL" id="KB705722">
    <property type="protein sequence ID" value="EMR71032.1"/>
    <property type="molecule type" value="Genomic_DNA"/>
</dbReference>
<sequence>MPNFRATTHNQAVERMALVESIEVMVRQIMIEELSLWDKPDETLPTVAFIQVHVALDYNGKPFRVHRAFEQQQQQQFLVVPTMYIYLKQEPKASKNTVERCVDVLRHGGASEEWWELHGEPPLSTPLAHKFGIEFGGEGWSVWFPPTLIDLPGKDGRIIEYLVGDKSSLQRWETDCNSETSPLHQSSSDYYEDDSSDEIDYAEEYLLDM</sequence>
<organism evidence="2 3">
    <name type="scientific">Eutypa lata (strain UCR-EL1)</name>
    <name type="common">Grapevine dieback disease fungus</name>
    <name type="synonym">Eutypa armeniacae</name>
    <dbReference type="NCBI Taxonomy" id="1287681"/>
    <lineage>
        <taxon>Eukaryota</taxon>
        <taxon>Fungi</taxon>
        <taxon>Dikarya</taxon>
        <taxon>Ascomycota</taxon>
        <taxon>Pezizomycotina</taxon>
        <taxon>Sordariomycetes</taxon>
        <taxon>Xylariomycetidae</taxon>
        <taxon>Xylariales</taxon>
        <taxon>Diatrypaceae</taxon>
        <taxon>Eutypa</taxon>
    </lineage>
</organism>
<dbReference type="OrthoDB" id="4701592at2759"/>
<dbReference type="Proteomes" id="UP000012174">
    <property type="component" value="Unassembled WGS sequence"/>
</dbReference>
<dbReference type="HOGENOM" id="CLU_1315419_0_0_1"/>
<reference evidence="3" key="1">
    <citation type="journal article" date="2013" name="Genome Announc.">
        <title>Draft genome sequence of the grapevine dieback fungus Eutypa lata UCR-EL1.</title>
        <authorList>
            <person name="Blanco-Ulate B."/>
            <person name="Rolshausen P.E."/>
            <person name="Cantu D."/>
        </authorList>
    </citation>
    <scope>NUCLEOTIDE SEQUENCE [LARGE SCALE GENOMIC DNA]</scope>
    <source>
        <strain evidence="3">UCR-EL1</strain>
    </source>
</reference>
<evidence type="ECO:0000313" key="2">
    <source>
        <dbReference type="EMBL" id="EMR71032.1"/>
    </source>
</evidence>
<accession>M7T387</accession>
<evidence type="ECO:0000313" key="3">
    <source>
        <dbReference type="Proteomes" id="UP000012174"/>
    </source>
</evidence>
<evidence type="ECO:0000256" key="1">
    <source>
        <dbReference type="SAM" id="MobiDB-lite"/>
    </source>
</evidence>
<dbReference type="AlphaFoldDB" id="M7T387"/>
<proteinExistence type="predicted"/>
<protein>
    <submittedName>
        <fullName evidence="2">Uncharacterized protein</fullName>
    </submittedName>
</protein>
<name>M7T387_EUTLA</name>
<keyword evidence="3" id="KW-1185">Reference proteome</keyword>
<gene>
    <name evidence="2" type="ORF">UCREL1_1925</name>
</gene>